<dbReference type="InterPro" id="IPR037107">
    <property type="entry name" value="Put_OMP_sf"/>
</dbReference>
<dbReference type="Gene3D" id="2.40.128.140">
    <property type="entry name" value="Outer membrane protein"/>
    <property type="match status" value="1"/>
</dbReference>
<dbReference type="InterPro" id="IPR018707">
    <property type="entry name" value="LpxR"/>
</dbReference>
<evidence type="ECO:0000313" key="2">
    <source>
        <dbReference type="Proteomes" id="UP000191820"/>
    </source>
</evidence>
<dbReference type="EMBL" id="CP020472">
    <property type="protein sequence ID" value="ARD20959.1"/>
    <property type="molecule type" value="Genomic_DNA"/>
</dbReference>
<protein>
    <submittedName>
        <fullName evidence="1">Uncharacterized protein</fullName>
    </submittedName>
</protein>
<proteinExistence type="predicted"/>
<name>A0ABN4YFI3_9GAMM</name>
<dbReference type="Proteomes" id="UP000191820">
    <property type="component" value="Chromosome"/>
</dbReference>
<sequence length="195" mass="22109">MGVVGPASGAEYMQSFVHKITSSTTPEGWDYQIENQLTLQVAYEVEALLFRQQAFENSQWDVSVFNHTMAGNFRSQSSLGLTVRWGDELSQTFGQLSSQAGHFGDFTSSANQYGSWMAYSRMQAGYRFNDLTIEGDLPYESSIEINNQQAQASLGVIWAFPTWSVRWSFDFYSKEYKSDVDDWHGYGVISYSKVL</sequence>
<gene>
    <name evidence="1" type="ORF">SJ2017_0621</name>
</gene>
<evidence type="ECO:0000313" key="1">
    <source>
        <dbReference type="EMBL" id="ARD20959.1"/>
    </source>
</evidence>
<dbReference type="Pfam" id="PF09982">
    <property type="entry name" value="LpxR"/>
    <property type="match status" value="1"/>
</dbReference>
<reference evidence="1 2" key="1">
    <citation type="submission" date="2017-03" db="EMBL/GenBank/DDBJ databases">
        <title>Genome sequencing of Shewanella japonica KCTC 22435.</title>
        <authorList>
            <person name="Kim K.M."/>
        </authorList>
    </citation>
    <scope>NUCLEOTIDE SEQUENCE [LARGE SCALE GENOMIC DNA]</scope>
    <source>
        <strain evidence="1 2">KCTC 22435</strain>
    </source>
</reference>
<keyword evidence="2" id="KW-1185">Reference proteome</keyword>
<accession>A0ABN4YFI3</accession>
<organism evidence="1 2">
    <name type="scientific">Shewanella japonica</name>
    <dbReference type="NCBI Taxonomy" id="93973"/>
    <lineage>
        <taxon>Bacteria</taxon>
        <taxon>Pseudomonadati</taxon>
        <taxon>Pseudomonadota</taxon>
        <taxon>Gammaproteobacteria</taxon>
        <taxon>Alteromonadales</taxon>
        <taxon>Shewanellaceae</taxon>
        <taxon>Shewanella</taxon>
    </lineage>
</organism>